<evidence type="ECO:0000313" key="14">
    <source>
        <dbReference type="EMBL" id="MBS8262015.1"/>
    </source>
</evidence>
<comment type="pathway">
    <text evidence="3">Amino-acid biosynthesis; L-isoleucine biosynthesis; L-isoleucine from 2-oxobutanoate: step 4/4.</text>
</comment>
<keyword evidence="10" id="KW-0100">Branched-chain amino acid biosynthesis</keyword>
<comment type="pathway">
    <text evidence="4">Amino-acid biosynthesis; L-valine biosynthesis; L-valine from pyruvate: step 4/4.</text>
</comment>
<keyword evidence="9" id="KW-0663">Pyridoxal phosphate</keyword>
<dbReference type="InterPro" id="IPR001544">
    <property type="entry name" value="Aminotrans_IV"/>
</dbReference>
<evidence type="ECO:0000256" key="13">
    <source>
        <dbReference type="ARBA" id="ARBA00049229"/>
    </source>
</evidence>
<dbReference type="Gene3D" id="3.20.10.10">
    <property type="entry name" value="D-amino Acid Aminotransferase, subunit A, domain 2"/>
    <property type="match status" value="1"/>
</dbReference>
<evidence type="ECO:0000256" key="10">
    <source>
        <dbReference type="ARBA" id="ARBA00023304"/>
    </source>
</evidence>
<proteinExistence type="inferred from homology"/>
<evidence type="ECO:0000256" key="8">
    <source>
        <dbReference type="ARBA" id="ARBA00014472"/>
    </source>
</evidence>
<comment type="function">
    <text evidence="2">Acts on leucine, isoleucine and valine.</text>
</comment>
<dbReference type="InterPro" id="IPR043131">
    <property type="entry name" value="BCAT-like_N"/>
</dbReference>
<evidence type="ECO:0000256" key="12">
    <source>
        <dbReference type="ARBA" id="ARBA00048798"/>
    </source>
</evidence>
<accession>A0A944GUZ5</accession>
<dbReference type="Gene3D" id="3.30.470.10">
    <property type="match status" value="1"/>
</dbReference>
<evidence type="ECO:0000313" key="15">
    <source>
        <dbReference type="Proteomes" id="UP000705379"/>
    </source>
</evidence>
<protein>
    <recommendedName>
        <fullName evidence="8">Probable branched-chain-amino-acid aminotransferase</fullName>
        <ecNumber evidence="7">2.6.1.42</ecNumber>
    </recommendedName>
</protein>
<dbReference type="EMBL" id="QTKU01000004">
    <property type="protein sequence ID" value="MBS8262015.1"/>
    <property type="molecule type" value="Genomic_DNA"/>
</dbReference>
<evidence type="ECO:0000256" key="11">
    <source>
        <dbReference type="ARBA" id="ARBA00048212"/>
    </source>
</evidence>
<dbReference type="Pfam" id="PF01063">
    <property type="entry name" value="Aminotran_4"/>
    <property type="match status" value="1"/>
</dbReference>
<dbReference type="InterPro" id="IPR036038">
    <property type="entry name" value="Aminotransferase-like"/>
</dbReference>
<organism evidence="14 15">
    <name type="scientific">Roseibium polysiphoniae</name>
    <dbReference type="NCBI Taxonomy" id="2571221"/>
    <lineage>
        <taxon>Bacteria</taxon>
        <taxon>Pseudomonadati</taxon>
        <taxon>Pseudomonadota</taxon>
        <taxon>Alphaproteobacteria</taxon>
        <taxon>Hyphomicrobiales</taxon>
        <taxon>Stappiaceae</taxon>
        <taxon>Roseibium</taxon>
    </lineage>
</organism>
<reference evidence="14" key="1">
    <citation type="submission" date="2018-08" db="EMBL/GenBank/DDBJ databases">
        <authorList>
            <person name="Jin W."/>
            <person name="Wang H."/>
            <person name="Yang Y."/>
            <person name="Li M."/>
            <person name="Liu J."/>
        </authorList>
    </citation>
    <scope>NUCLEOTIDE SEQUENCE</scope>
    <source>
        <strain evidence="14">AESS21</strain>
    </source>
</reference>
<dbReference type="PANTHER" id="PTHR42743">
    <property type="entry name" value="AMINO-ACID AMINOTRANSFERASE"/>
    <property type="match status" value="1"/>
</dbReference>
<keyword evidence="14" id="KW-0808">Transferase</keyword>
<dbReference type="EC" id="2.6.1.42" evidence="7"/>
<dbReference type="GO" id="GO:0008652">
    <property type="term" value="P:amino acid biosynthetic process"/>
    <property type="evidence" value="ECO:0007669"/>
    <property type="project" value="UniProtKB-ARBA"/>
</dbReference>
<comment type="pathway">
    <text evidence="5">Amino-acid biosynthesis; L-leucine biosynthesis; L-leucine from 3-methyl-2-oxobutanoate: step 4/4.</text>
</comment>
<dbReference type="GO" id="GO:0009082">
    <property type="term" value="P:branched-chain amino acid biosynthetic process"/>
    <property type="evidence" value="ECO:0007669"/>
    <property type="project" value="UniProtKB-KW"/>
</dbReference>
<evidence type="ECO:0000256" key="6">
    <source>
        <dbReference type="ARBA" id="ARBA00009320"/>
    </source>
</evidence>
<dbReference type="GO" id="GO:0004084">
    <property type="term" value="F:branched-chain-amino-acid transaminase activity"/>
    <property type="evidence" value="ECO:0007669"/>
    <property type="project" value="UniProtKB-EC"/>
</dbReference>
<dbReference type="InterPro" id="IPR043132">
    <property type="entry name" value="BCAT-like_C"/>
</dbReference>
<evidence type="ECO:0000256" key="5">
    <source>
        <dbReference type="ARBA" id="ARBA00005072"/>
    </source>
</evidence>
<evidence type="ECO:0000256" key="1">
    <source>
        <dbReference type="ARBA" id="ARBA00001933"/>
    </source>
</evidence>
<comment type="catalytic activity">
    <reaction evidence="12">
        <text>L-isoleucine + 2-oxoglutarate = (S)-3-methyl-2-oxopentanoate + L-glutamate</text>
        <dbReference type="Rhea" id="RHEA:24801"/>
        <dbReference type="ChEBI" id="CHEBI:16810"/>
        <dbReference type="ChEBI" id="CHEBI:29985"/>
        <dbReference type="ChEBI" id="CHEBI:35146"/>
        <dbReference type="ChEBI" id="CHEBI:58045"/>
        <dbReference type="EC" id="2.6.1.42"/>
    </reaction>
</comment>
<comment type="caution">
    <text evidence="14">The sequence shown here is derived from an EMBL/GenBank/DDBJ whole genome shotgun (WGS) entry which is preliminary data.</text>
</comment>
<comment type="cofactor">
    <cofactor evidence="1">
        <name>pyridoxal 5'-phosphate</name>
        <dbReference type="ChEBI" id="CHEBI:597326"/>
    </cofactor>
</comment>
<comment type="catalytic activity">
    <reaction evidence="11">
        <text>L-valine + 2-oxoglutarate = 3-methyl-2-oxobutanoate + L-glutamate</text>
        <dbReference type="Rhea" id="RHEA:24813"/>
        <dbReference type="ChEBI" id="CHEBI:11851"/>
        <dbReference type="ChEBI" id="CHEBI:16810"/>
        <dbReference type="ChEBI" id="CHEBI:29985"/>
        <dbReference type="ChEBI" id="CHEBI:57762"/>
        <dbReference type="EC" id="2.6.1.42"/>
    </reaction>
</comment>
<evidence type="ECO:0000256" key="2">
    <source>
        <dbReference type="ARBA" id="ARBA00003109"/>
    </source>
</evidence>
<keyword evidence="10" id="KW-0028">Amino-acid biosynthesis</keyword>
<dbReference type="SUPFAM" id="SSF56752">
    <property type="entry name" value="D-aminoacid aminotransferase-like PLP-dependent enzymes"/>
    <property type="match status" value="1"/>
</dbReference>
<gene>
    <name evidence="14" type="ORF">DYI23_17435</name>
</gene>
<evidence type="ECO:0000256" key="9">
    <source>
        <dbReference type="ARBA" id="ARBA00022898"/>
    </source>
</evidence>
<evidence type="ECO:0000256" key="7">
    <source>
        <dbReference type="ARBA" id="ARBA00013053"/>
    </source>
</evidence>
<comment type="similarity">
    <text evidence="6">Belongs to the class-IV pyridoxal-phosphate-dependent aminotransferase family.</text>
</comment>
<sequence length="313" mass="34386">MSDLSNPQSSETTSDLSKGAAWMGGKIMPIAQAAIPVNDWGLIHSDITYDVVPVLEGAFFRLPLYLARFRRSMSELRLDPGLDNSAIEAALQDLVRATGLRKAYVAMVTSRGVNTVPGSRDPRDCRNHFFAWCVPYIHVIRPEIAETGAHVHIARTVSRIPPGSIDPRVKNYHWGDFTRGLFEAKDAGAETVILLDEAGNVTEGPGFNVFSVKDNRLVTADAGVLEGISRQTAIDIAKEKGLTVEIRPLPLNEFLESDEVFITTSGGGIAPVARVDDRIFSNDAPGPLTTALHKAYFKWASRPENRTEIRYQE</sequence>
<dbReference type="InterPro" id="IPR050571">
    <property type="entry name" value="Class-IV_PLP-Dep_Aminotrnsfr"/>
</dbReference>
<dbReference type="AlphaFoldDB" id="A0A944GUZ5"/>
<dbReference type="FunFam" id="3.20.10.10:FF:000002">
    <property type="entry name" value="D-alanine aminotransferase"/>
    <property type="match status" value="1"/>
</dbReference>
<evidence type="ECO:0000256" key="3">
    <source>
        <dbReference type="ARBA" id="ARBA00004824"/>
    </source>
</evidence>
<evidence type="ECO:0000256" key="4">
    <source>
        <dbReference type="ARBA" id="ARBA00004931"/>
    </source>
</evidence>
<comment type="catalytic activity">
    <reaction evidence="13">
        <text>L-leucine + 2-oxoglutarate = 4-methyl-2-oxopentanoate + L-glutamate</text>
        <dbReference type="Rhea" id="RHEA:18321"/>
        <dbReference type="ChEBI" id="CHEBI:16810"/>
        <dbReference type="ChEBI" id="CHEBI:17865"/>
        <dbReference type="ChEBI" id="CHEBI:29985"/>
        <dbReference type="ChEBI" id="CHEBI:57427"/>
        <dbReference type="EC" id="2.6.1.42"/>
    </reaction>
</comment>
<name>A0A944GUZ5_9HYPH</name>
<dbReference type="Proteomes" id="UP000705379">
    <property type="component" value="Unassembled WGS sequence"/>
</dbReference>
<keyword evidence="14" id="KW-0032">Aminotransferase</keyword>
<reference evidence="14" key="2">
    <citation type="journal article" date="2021" name="Microorganisms">
        <title>Bacterial Dimethylsulfoniopropionate Biosynthesis in the East China Sea.</title>
        <authorList>
            <person name="Liu J."/>
            <person name="Zhang Y."/>
            <person name="Liu J."/>
            <person name="Zhong H."/>
            <person name="Williams B.T."/>
            <person name="Zheng Y."/>
            <person name="Curson A.R.J."/>
            <person name="Sun C."/>
            <person name="Sun H."/>
            <person name="Song D."/>
            <person name="Wagner Mackenzie B."/>
            <person name="Bermejo Martinez A."/>
            <person name="Todd J.D."/>
            <person name="Zhang X.H."/>
        </authorList>
    </citation>
    <scope>NUCLEOTIDE SEQUENCE</scope>
    <source>
        <strain evidence="14">AESS21</strain>
    </source>
</reference>
<dbReference type="PANTHER" id="PTHR42743:SF11">
    <property type="entry name" value="AMINODEOXYCHORISMATE LYASE"/>
    <property type="match status" value="1"/>
</dbReference>